<organism evidence="3 4">
    <name type="scientific">Desmophyllum pertusum</name>
    <dbReference type="NCBI Taxonomy" id="174260"/>
    <lineage>
        <taxon>Eukaryota</taxon>
        <taxon>Metazoa</taxon>
        <taxon>Cnidaria</taxon>
        <taxon>Anthozoa</taxon>
        <taxon>Hexacorallia</taxon>
        <taxon>Scleractinia</taxon>
        <taxon>Caryophylliina</taxon>
        <taxon>Caryophylliidae</taxon>
        <taxon>Desmophyllum</taxon>
    </lineage>
</organism>
<evidence type="ECO:0000256" key="1">
    <source>
        <dbReference type="RuleBase" id="RU367089"/>
    </source>
</evidence>
<reference evidence="3" key="1">
    <citation type="submission" date="2023-01" db="EMBL/GenBank/DDBJ databases">
        <title>Genome assembly of the deep-sea coral Lophelia pertusa.</title>
        <authorList>
            <person name="Herrera S."/>
            <person name="Cordes E."/>
        </authorList>
    </citation>
    <scope>NUCLEOTIDE SEQUENCE</scope>
    <source>
        <strain evidence="3">USNM1676648</strain>
        <tissue evidence="3">Polyp</tissue>
    </source>
</reference>
<dbReference type="OrthoDB" id="10037631at2759"/>
<dbReference type="GO" id="GO:0016020">
    <property type="term" value="C:membrane"/>
    <property type="evidence" value="ECO:0007669"/>
    <property type="project" value="UniProtKB-SubCell"/>
</dbReference>
<dbReference type="GO" id="GO:0007029">
    <property type="term" value="P:endoplasmic reticulum organization"/>
    <property type="evidence" value="ECO:0007669"/>
    <property type="project" value="TreeGrafter"/>
</dbReference>
<name>A0A9W9ZWK9_9CNID</name>
<proteinExistence type="inferred from homology"/>
<dbReference type="Proteomes" id="UP001163046">
    <property type="component" value="Unassembled WGS sequence"/>
</dbReference>
<keyword evidence="1" id="KW-0812">Transmembrane</keyword>
<comment type="caution">
    <text evidence="3">The sequence shown here is derived from an EMBL/GenBank/DDBJ whole genome shotgun (WGS) entry which is preliminary data.</text>
</comment>
<evidence type="ECO:0000313" key="3">
    <source>
        <dbReference type="EMBL" id="KAJ7389072.1"/>
    </source>
</evidence>
<dbReference type="AlphaFoldDB" id="A0A9W9ZWK9"/>
<dbReference type="EMBL" id="MU825442">
    <property type="protein sequence ID" value="KAJ7389072.1"/>
    <property type="molecule type" value="Genomic_DNA"/>
</dbReference>
<keyword evidence="1" id="KW-0472">Membrane</keyword>
<evidence type="ECO:0000313" key="4">
    <source>
        <dbReference type="Proteomes" id="UP001163046"/>
    </source>
</evidence>
<keyword evidence="1" id="KW-1133">Transmembrane helix</keyword>
<feature type="transmembrane region" description="Helical" evidence="1">
    <location>
        <begin position="166"/>
        <end position="186"/>
    </location>
</feature>
<feature type="transmembrane region" description="Helical" evidence="1">
    <location>
        <begin position="75"/>
        <end position="92"/>
    </location>
</feature>
<comment type="subcellular location">
    <subcellularLocation>
        <location evidence="1">Membrane</location>
        <topology evidence="1">Multi-pass membrane protein</topology>
    </subcellularLocation>
</comment>
<sequence length="616" mass="69065">MLGFPLLFLVGLLPQVNTFLMYILEQLDMHAFGGNAITSLKGALWSLLRNLLAVSFLFGFCFGAMQHGAEGGQHVLFSVFSGLLVAISYHLSRSASDPTVLGSVFKKAFGQEAGSDNDEEFVDPLPEKLRATVAKRLQNDIVCCIFILVFVFAIHLSTVFTALQPYVSYVLYAVAGLLGIINHYLWPQLHKPLPWLCFARPFLRSREFNQYEVKAAAKIMAYEWIHVWLNFIERNIIYPAVFLSALTSNASKLVLNFGPYGGPAVICIMGLKLLRSSFSDSSRQHLVLLWTVLFFHFDYGHSSETFVVDYFFMSILMNKLYELILRYGFGDDPDDNKPRNSIFYEHLTRSLQHSLCGDLDDGPVGAPFFTQGDCFSVLASDYLEMLWVFTIIEVGNGSWARTVSSEKLKPSPRELKMMMVVVAVSRAILPNMLSLNAAFLSAVVSMGICKYSTQYSHLRLDQWLRSDIIREQLVAVHDVQYVDIDRTFYHNIDEDYDLRQGGISKSSFLSCYLAWIQYCALRKDPPIDCERDSLLVTPVFCIVFVGETSIGDSFTSTVCQPGVVFIRATRAVSKETSESLTPRTSGCCADMDLLRKVVAPGVTHVTKTTSGSLHLS</sequence>
<feature type="transmembrane region" description="Helical" evidence="1">
    <location>
        <begin position="137"/>
        <end position="154"/>
    </location>
</feature>
<dbReference type="InterPro" id="IPR039797">
    <property type="entry name" value="Pecanex"/>
</dbReference>
<comment type="caution">
    <text evidence="1">Lacks conserved residue(s) required for the propagation of feature annotation.</text>
</comment>
<evidence type="ECO:0000256" key="2">
    <source>
        <dbReference type="SAM" id="SignalP"/>
    </source>
</evidence>
<dbReference type="PANTHER" id="PTHR12372:SF7">
    <property type="entry name" value="PROTEIN PECANEX"/>
    <property type="match status" value="1"/>
</dbReference>
<comment type="similarity">
    <text evidence="1">Belongs to the pecanex family.</text>
</comment>
<protein>
    <recommendedName>
        <fullName evidence="1">Pecanex-like protein</fullName>
    </recommendedName>
</protein>
<dbReference type="PANTHER" id="PTHR12372">
    <property type="entry name" value="PECANEX"/>
    <property type="match status" value="1"/>
</dbReference>
<keyword evidence="4" id="KW-1185">Reference proteome</keyword>
<feature type="chain" id="PRO_5040856680" description="Pecanex-like protein" evidence="2">
    <location>
        <begin position="19"/>
        <end position="616"/>
    </location>
</feature>
<keyword evidence="2" id="KW-0732">Signal</keyword>
<feature type="transmembrane region" description="Helical" evidence="1">
    <location>
        <begin position="42"/>
        <end position="63"/>
    </location>
</feature>
<feature type="signal peptide" evidence="2">
    <location>
        <begin position="1"/>
        <end position="18"/>
    </location>
</feature>
<dbReference type="GO" id="GO:0005783">
    <property type="term" value="C:endoplasmic reticulum"/>
    <property type="evidence" value="ECO:0007669"/>
    <property type="project" value="TreeGrafter"/>
</dbReference>
<accession>A0A9W9ZWK9</accession>
<gene>
    <name evidence="3" type="ORF">OS493_033934</name>
</gene>